<gene>
    <name evidence="4" type="ORF">HKK74_32985</name>
</gene>
<dbReference type="PROSITE" id="PS51904">
    <property type="entry name" value="GLYCOSYL_HYDROL_F25_2"/>
    <property type="match status" value="1"/>
</dbReference>
<dbReference type="InterPro" id="IPR018077">
    <property type="entry name" value="Glyco_hydro_fam25_subgr"/>
</dbReference>
<keyword evidence="3" id="KW-0326">Glycosidase</keyword>
<evidence type="ECO:0000256" key="1">
    <source>
        <dbReference type="ARBA" id="ARBA00010646"/>
    </source>
</evidence>
<keyword evidence="5" id="KW-1185">Reference proteome</keyword>
<dbReference type="PANTHER" id="PTHR34135">
    <property type="entry name" value="LYSOZYME"/>
    <property type="match status" value="1"/>
</dbReference>
<dbReference type="RefSeq" id="WP_187247318.1">
    <property type="nucleotide sequence ID" value="NZ_BAAAOK010000017.1"/>
</dbReference>
<dbReference type="Proteomes" id="UP000805614">
    <property type="component" value="Unassembled WGS sequence"/>
</dbReference>
<dbReference type="Pfam" id="PF01183">
    <property type="entry name" value="Glyco_hydro_25"/>
    <property type="match status" value="1"/>
</dbReference>
<keyword evidence="2 4" id="KW-0378">Hydrolase</keyword>
<dbReference type="InterPro" id="IPR002053">
    <property type="entry name" value="Glyco_hydro_25"/>
</dbReference>
<organism evidence="4 5">
    <name type="scientific">Actinomadura alba</name>
    <dbReference type="NCBI Taxonomy" id="406431"/>
    <lineage>
        <taxon>Bacteria</taxon>
        <taxon>Bacillati</taxon>
        <taxon>Actinomycetota</taxon>
        <taxon>Actinomycetes</taxon>
        <taxon>Streptosporangiales</taxon>
        <taxon>Thermomonosporaceae</taxon>
        <taxon>Actinomadura</taxon>
    </lineage>
</organism>
<dbReference type="PANTHER" id="PTHR34135:SF2">
    <property type="entry name" value="LYSOZYME"/>
    <property type="match status" value="1"/>
</dbReference>
<dbReference type="GO" id="GO:0016787">
    <property type="term" value="F:hydrolase activity"/>
    <property type="evidence" value="ECO:0007669"/>
    <property type="project" value="UniProtKB-KW"/>
</dbReference>
<dbReference type="EMBL" id="JABVEC010000039">
    <property type="protein sequence ID" value="MBC6470271.1"/>
    <property type="molecule type" value="Genomic_DNA"/>
</dbReference>
<proteinExistence type="inferred from homology"/>
<dbReference type="SMART" id="SM00641">
    <property type="entry name" value="Glyco_25"/>
    <property type="match status" value="1"/>
</dbReference>
<dbReference type="CDD" id="cd00599">
    <property type="entry name" value="GH25_muramidase"/>
    <property type="match status" value="1"/>
</dbReference>
<protein>
    <submittedName>
        <fullName evidence="4">Glycoside hydrolase family 25 protein</fullName>
    </submittedName>
</protein>
<dbReference type="SUPFAM" id="SSF51445">
    <property type="entry name" value="(Trans)glycosidases"/>
    <property type="match status" value="1"/>
</dbReference>
<comment type="similarity">
    <text evidence="1">Belongs to the glycosyl hydrolase 25 family.</text>
</comment>
<accession>A0ABR7LZS2</accession>
<evidence type="ECO:0000313" key="4">
    <source>
        <dbReference type="EMBL" id="MBC6470271.1"/>
    </source>
</evidence>
<reference evidence="4 5" key="1">
    <citation type="submission" date="2020-06" db="EMBL/GenBank/DDBJ databases">
        <title>Actinomadura xiongansis sp. nov., isolated from soil of Baiyangdian.</title>
        <authorList>
            <person name="Zhang X."/>
        </authorList>
    </citation>
    <scope>NUCLEOTIDE SEQUENCE [LARGE SCALE GENOMIC DNA]</scope>
    <source>
        <strain evidence="4 5">HBUM206468</strain>
    </source>
</reference>
<sequence length="271" mass="29499">MPIFGVDVASYQGEPDWRKVHGAGIRFAFSKVTESTNYTNPTWSHNRAGMLALGDFLPGAYHFLHGGNGAAQARYFLSKAGDVGRVAVALDVEASGANAATARDWVAEFKERTGGHPVIGYYPRWFWEQTGRPDLSFFDSVWQSHYVTGGGSPSSLYGKVPAAWWATFGGEPISVLQYSSSATVPGITGRCDVNAYRGTLDQLKALALGDDLSAKDVWEYEIDTGDGEKWRAESILGHLEKAQDETNAMLREALERLGGLDARLTALEAKD</sequence>
<evidence type="ECO:0000256" key="2">
    <source>
        <dbReference type="ARBA" id="ARBA00022801"/>
    </source>
</evidence>
<comment type="caution">
    <text evidence="4">The sequence shown here is derived from an EMBL/GenBank/DDBJ whole genome shotgun (WGS) entry which is preliminary data.</text>
</comment>
<name>A0ABR7LZS2_9ACTN</name>
<dbReference type="InterPro" id="IPR017853">
    <property type="entry name" value="GH"/>
</dbReference>
<evidence type="ECO:0000313" key="5">
    <source>
        <dbReference type="Proteomes" id="UP000805614"/>
    </source>
</evidence>
<dbReference type="Gene3D" id="3.20.20.80">
    <property type="entry name" value="Glycosidases"/>
    <property type="match status" value="1"/>
</dbReference>
<evidence type="ECO:0000256" key="3">
    <source>
        <dbReference type="ARBA" id="ARBA00023295"/>
    </source>
</evidence>